<evidence type="ECO:0000313" key="4">
    <source>
        <dbReference type="Proteomes" id="UP000383932"/>
    </source>
</evidence>
<keyword evidence="1 3" id="KW-0378">Hydrolase</keyword>
<dbReference type="AlphaFoldDB" id="A0A5N5Q984"/>
<dbReference type="InterPro" id="IPR050114">
    <property type="entry name" value="UPF0173_UPF0282_UlaG_hydrolase"/>
</dbReference>
<sequence>MVPPNFSSKVEVTFIGTATAIINIDGINFLTDPSFDEAGTEYDLGIMVLKVLQNPAIKIHDLPCIDAVLLSHEDHPDNLDKTGRTLLEGRTVVTTADGAKNLKPRPSVHAIHPWETIALKIGGKDFKITGTPCKHLPGGEVTGFILETDSFGKSPEGLPNAIYISGDTVYLEELAEIRKKFHIALAVLHLGSVVAPTPEGPLQITLDAKSAAQLIRDIEPDTVVPIHFDSWRHFVESSQHAAEVFEEEGLGDKVIWVSPGETKRVL</sequence>
<reference evidence="3 4" key="1">
    <citation type="journal article" date="2019" name="Fungal Biol. Biotechnol.">
        <title>Draft genome sequence of fastidious pathogen Ceratobasidium theobromae, which causes vascular-streak dieback in Theobroma cacao.</title>
        <authorList>
            <person name="Ali S.S."/>
            <person name="Asman A."/>
            <person name="Shao J."/>
            <person name="Firmansyah A.P."/>
            <person name="Susilo A.W."/>
            <person name="Rosmana A."/>
            <person name="McMahon P."/>
            <person name="Junaid M."/>
            <person name="Guest D."/>
            <person name="Kheng T.Y."/>
            <person name="Meinhardt L.W."/>
            <person name="Bailey B.A."/>
        </authorList>
    </citation>
    <scope>NUCLEOTIDE SEQUENCE [LARGE SCALE GENOMIC DNA]</scope>
    <source>
        <strain evidence="3 4">CT2</strain>
    </source>
</reference>
<protein>
    <submittedName>
        <fullName evidence="3">Zn-dependent hydrolase of the beta-lactamase fold protein</fullName>
    </submittedName>
</protein>
<dbReference type="InterPro" id="IPR036866">
    <property type="entry name" value="RibonucZ/Hydroxyglut_hydro"/>
</dbReference>
<name>A0A5N5Q984_9AGAM</name>
<evidence type="ECO:0000256" key="1">
    <source>
        <dbReference type="ARBA" id="ARBA00022801"/>
    </source>
</evidence>
<dbReference type="Gene3D" id="3.60.15.10">
    <property type="entry name" value="Ribonuclease Z/Hydroxyacylglutathione hydrolase-like"/>
    <property type="match status" value="1"/>
</dbReference>
<gene>
    <name evidence="3" type="ORF">CTheo_8494</name>
</gene>
<dbReference type="Proteomes" id="UP000383932">
    <property type="component" value="Unassembled WGS sequence"/>
</dbReference>
<dbReference type="EMBL" id="SSOP01000592">
    <property type="protein sequence ID" value="KAB5588063.1"/>
    <property type="molecule type" value="Genomic_DNA"/>
</dbReference>
<dbReference type="GO" id="GO:0016787">
    <property type="term" value="F:hydrolase activity"/>
    <property type="evidence" value="ECO:0007669"/>
    <property type="project" value="UniProtKB-KW"/>
</dbReference>
<evidence type="ECO:0000259" key="2">
    <source>
        <dbReference type="Pfam" id="PF12706"/>
    </source>
</evidence>
<organism evidence="3 4">
    <name type="scientific">Ceratobasidium theobromae</name>
    <dbReference type="NCBI Taxonomy" id="1582974"/>
    <lineage>
        <taxon>Eukaryota</taxon>
        <taxon>Fungi</taxon>
        <taxon>Dikarya</taxon>
        <taxon>Basidiomycota</taxon>
        <taxon>Agaricomycotina</taxon>
        <taxon>Agaricomycetes</taxon>
        <taxon>Cantharellales</taxon>
        <taxon>Ceratobasidiaceae</taxon>
        <taxon>Ceratobasidium</taxon>
    </lineage>
</organism>
<accession>A0A5N5Q984</accession>
<dbReference type="OrthoDB" id="332863at2759"/>
<dbReference type="PANTHER" id="PTHR43546">
    <property type="entry name" value="UPF0173 METAL-DEPENDENT HYDROLASE MJ1163-RELATED"/>
    <property type="match status" value="1"/>
</dbReference>
<dbReference type="PANTHER" id="PTHR43546:SF9">
    <property type="entry name" value="L-ASCORBATE-6-PHOSPHATE LACTONASE ULAG-RELATED"/>
    <property type="match status" value="1"/>
</dbReference>
<feature type="domain" description="Metallo-beta-lactamase" evidence="2">
    <location>
        <begin position="28"/>
        <end position="228"/>
    </location>
</feature>
<proteinExistence type="predicted"/>
<keyword evidence="4" id="KW-1185">Reference proteome</keyword>
<dbReference type="InterPro" id="IPR001279">
    <property type="entry name" value="Metallo-B-lactamas"/>
</dbReference>
<dbReference type="SUPFAM" id="SSF56281">
    <property type="entry name" value="Metallo-hydrolase/oxidoreductase"/>
    <property type="match status" value="1"/>
</dbReference>
<evidence type="ECO:0000313" key="3">
    <source>
        <dbReference type="EMBL" id="KAB5588063.1"/>
    </source>
</evidence>
<comment type="caution">
    <text evidence="3">The sequence shown here is derived from an EMBL/GenBank/DDBJ whole genome shotgun (WGS) entry which is preliminary data.</text>
</comment>
<dbReference type="Pfam" id="PF12706">
    <property type="entry name" value="Lactamase_B_2"/>
    <property type="match status" value="1"/>
</dbReference>